<feature type="domain" description="Protein kinase" evidence="4">
    <location>
        <begin position="249"/>
        <end position="527"/>
    </location>
</feature>
<dbReference type="EMBL" id="CAADRA010006335">
    <property type="protein sequence ID" value="VFT94589.1"/>
    <property type="molecule type" value="Genomic_DNA"/>
</dbReference>
<sequence length="538" mass="58772">MKSPSLLLAALLVLACSTHAMHISSDTAPDTSLSTGFLGSITVGVGALCAVLLVALCSSREKERQKVQVLLSQQRQTRRSQAGPFAEYDVPLRSTRSNTAGGSQISFGASHVGGGGGGAMLDDIKLGSEEISLGTGGPSKSTRAKTSAYQSDRSSAAPRPHASSSQGMSQEGYPRQGSNMSRKQTFGSIGGSGSHGYRHHGATSQDHIVIVDRSHGGTGQGNASMSSDDKMSKSDEETLDMWRLDETQVQTNRLLSRGAYGEVWLGEYRSTPVAIKKLLASRSTPDEMRKFVAEIVLMAKYVVMLLCMVMKWQQHGRLESNFIVKFIGVSWYRKAEMMLILEYMNQGDLRTMLERTTQDSFSLEAKLNCAMSVAEGLVYLHTLDSKIIHRDIKSRNVLLDSHKGTKLTDFGISRETTSETMTIGIGTYRWMAPEILTDSHYSHAADIYSFGVIMAELDTHLLPYSDQANEKGNPLNDTAIMSRVMQGTIQPTFSSLFPPSLLGLAKQCLSYKPEDRPTSMQISHQLFQLRKALAADFA</sequence>
<dbReference type="GO" id="GO:0004674">
    <property type="term" value="F:protein serine/threonine kinase activity"/>
    <property type="evidence" value="ECO:0007669"/>
    <property type="project" value="TreeGrafter"/>
</dbReference>
<organism evidence="6 7">
    <name type="scientific">Aphanomyces stellatus</name>
    <dbReference type="NCBI Taxonomy" id="120398"/>
    <lineage>
        <taxon>Eukaryota</taxon>
        <taxon>Sar</taxon>
        <taxon>Stramenopiles</taxon>
        <taxon>Oomycota</taxon>
        <taxon>Saprolegniomycetes</taxon>
        <taxon>Saprolegniales</taxon>
        <taxon>Verrucalvaceae</taxon>
        <taxon>Aphanomyces</taxon>
    </lineage>
</organism>
<evidence type="ECO:0000313" key="6">
    <source>
        <dbReference type="EMBL" id="VFT94589.1"/>
    </source>
</evidence>
<dbReference type="SUPFAM" id="SSF56112">
    <property type="entry name" value="Protein kinase-like (PK-like)"/>
    <property type="match status" value="1"/>
</dbReference>
<dbReference type="PROSITE" id="PS00108">
    <property type="entry name" value="PROTEIN_KINASE_ST"/>
    <property type="match status" value="1"/>
</dbReference>
<evidence type="ECO:0000259" key="4">
    <source>
        <dbReference type="PROSITE" id="PS50011"/>
    </source>
</evidence>
<dbReference type="EMBL" id="VJMH01006314">
    <property type="protein sequence ID" value="KAF0690791.1"/>
    <property type="molecule type" value="Genomic_DNA"/>
</dbReference>
<protein>
    <submittedName>
        <fullName evidence="6">Aste57867_17846 protein</fullName>
    </submittedName>
</protein>
<feature type="compositionally biased region" description="Low complexity" evidence="1">
    <location>
        <begin position="151"/>
        <end position="165"/>
    </location>
</feature>
<dbReference type="PANTHER" id="PTHR44329">
    <property type="entry name" value="SERINE/THREONINE-PROTEIN KINASE TNNI3K-RELATED"/>
    <property type="match status" value="1"/>
</dbReference>
<keyword evidence="2" id="KW-0472">Membrane</keyword>
<feature type="compositionally biased region" description="Polar residues" evidence="1">
    <location>
        <begin position="138"/>
        <end position="150"/>
    </location>
</feature>
<proteinExistence type="predicted"/>
<dbReference type="AlphaFoldDB" id="A0A485L8L3"/>
<keyword evidence="7" id="KW-1185">Reference proteome</keyword>
<dbReference type="Pfam" id="PF00069">
    <property type="entry name" value="Pkinase"/>
    <property type="match status" value="1"/>
</dbReference>
<feature type="region of interest" description="Disordered" evidence="1">
    <location>
        <begin position="130"/>
        <end position="200"/>
    </location>
</feature>
<dbReference type="InterPro" id="IPR000719">
    <property type="entry name" value="Prot_kinase_dom"/>
</dbReference>
<dbReference type="SMART" id="SM00220">
    <property type="entry name" value="S_TKc"/>
    <property type="match status" value="1"/>
</dbReference>
<reference evidence="6 7" key="1">
    <citation type="submission" date="2019-03" db="EMBL/GenBank/DDBJ databases">
        <authorList>
            <person name="Gaulin E."/>
            <person name="Dumas B."/>
        </authorList>
    </citation>
    <scope>NUCLEOTIDE SEQUENCE [LARGE SCALE GENOMIC DNA]</scope>
    <source>
        <strain evidence="6">CBS 568.67</strain>
    </source>
</reference>
<keyword evidence="3" id="KW-0732">Signal</keyword>
<gene>
    <name evidence="6" type="primary">Aste57867_17846</name>
    <name evidence="5" type="ORF">As57867_017785</name>
    <name evidence="6" type="ORF">ASTE57867_17846</name>
</gene>
<dbReference type="InterPro" id="IPR008271">
    <property type="entry name" value="Ser/Thr_kinase_AS"/>
</dbReference>
<dbReference type="Gene3D" id="3.30.200.20">
    <property type="entry name" value="Phosphorylase Kinase, domain 1"/>
    <property type="match status" value="1"/>
</dbReference>
<evidence type="ECO:0000313" key="7">
    <source>
        <dbReference type="Proteomes" id="UP000332933"/>
    </source>
</evidence>
<feature type="compositionally biased region" description="Polar residues" evidence="1">
    <location>
        <begin position="176"/>
        <end position="186"/>
    </location>
</feature>
<dbReference type="PANTHER" id="PTHR44329:SF214">
    <property type="entry name" value="PROTEIN KINASE DOMAIN-CONTAINING PROTEIN"/>
    <property type="match status" value="1"/>
</dbReference>
<dbReference type="PROSITE" id="PS51257">
    <property type="entry name" value="PROKAR_LIPOPROTEIN"/>
    <property type="match status" value="1"/>
</dbReference>
<dbReference type="PROSITE" id="PS50011">
    <property type="entry name" value="PROTEIN_KINASE_DOM"/>
    <property type="match status" value="1"/>
</dbReference>
<dbReference type="GO" id="GO:0005524">
    <property type="term" value="F:ATP binding"/>
    <property type="evidence" value="ECO:0007669"/>
    <property type="project" value="InterPro"/>
</dbReference>
<feature type="compositionally biased region" description="Basic and acidic residues" evidence="1">
    <location>
        <begin position="227"/>
        <end position="236"/>
    </location>
</feature>
<evidence type="ECO:0000256" key="1">
    <source>
        <dbReference type="SAM" id="MobiDB-lite"/>
    </source>
</evidence>
<dbReference type="Gene3D" id="1.10.510.10">
    <property type="entry name" value="Transferase(Phosphotransferase) domain 1"/>
    <property type="match status" value="1"/>
</dbReference>
<dbReference type="OrthoDB" id="544350at2759"/>
<dbReference type="InterPro" id="IPR051681">
    <property type="entry name" value="Ser/Thr_Kinases-Pseudokinases"/>
</dbReference>
<feature type="chain" id="PRO_5033826472" evidence="3">
    <location>
        <begin position="21"/>
        <end position="538"/>
    </location>
</feature>
<feature type="region of interest" description="Disordered" evidence="1">
    <location>
        <begin position="75"/>
        <end position="102"/>
    </location>
</feature>
<feature type="transmembrane region" description="Helical" evidence="2">
    <location>
        <begin position="36"/>
        <end position="56"/>
    </location>
</feature>
<dbReference type="Proteomes" id="UP000332933">
    <property type="component" value="Unassembled WGS sequence"/>
</dbReference>
<dbReference type="InterPro" id="IPR011009">
    <property type="entry name" value="Kinase-like_dom_sf"/>
</dbReference>
<feature type="region of interest" description="Disordered" evidence="1">
    <location>
        <begin position="213"/>
        <end position="236"/>
    </location>
</feature>
<accession>A0A485L8L3</accession>
<reference evidence="5" key="2">
    <citation type="submission" date="2019-06" db="EMBL/GenBank/DDBJ databases">
        <title>Genomics analysis of Aphanomyces spp. identifies a new class of oomycete effector associated with host adaptation.</title>
        <authorList>
            <person name="Gaulin E."/>
        </authorList>
    </citation>
    <scope>NUCLEOTIDE SEQUENCE</scope>
    <source>
        <strain evidence="5">CBS 578.67</strain>
    </source>
</reference>
<keyword evidence="2" id="KW-0812">Transmembrane</keyword>
<evidence type="ECO:0000256" key="3">
    <source>
        <dbReference type="SAM" id="SignalP"/>
    </source>
</evidence>
<name>A0A485L8L3_9STRA</name>
<evidence type="ECO:0000256" key="2">
    <source>
        <dbReference type="SAM" id="Phobius"/>
    </source>
</evidence>
<keyword evidence="2" id="KW-1133">Transmembrane helix</keyword>
<evidence type="ECO:0000313" key="5">
    <source>
        <dbReference type="EMBL" id="KAF0690791.1"/>
    </source>
</evidence>
<feature type="transmembrane region" description="Helical" evidence="2">
    <location>
        <begin position="291"/>
        <end position="312"/>
    </location>
</feature>
<feature type="signal peptide" evidence="3">
    <location>
        <begin position="1"/>
        <end position="20"/>
    </location>
</feature>